<evidence type="ECO:0000313" key="5">
    <source>
        <dbReference type="EMBL" id="MDA8486686.1"/>
    </source>
</evidence>
<reference evidence="5 6" key="1">
    <citation type="submission" date="2022-07" db="EMBL/GenBank/DDBJ databases">
        <title>Genome Analysis of Selected Gammaproteobacteria from Nigerian Food snails.</title>
        <authorList>
            <person name="Okafor A.C."/>
        </authorList>
    </citation>
    <scope>NUCLEOTIDE SEQUENCE [LARGE SCALE GENOMIC DNA]</scope>
    <source>
        <strain evidence="5 6">Awg 2</strain>
    </source>
</reference>
<protein>
    <submittedName>
        <fullName evidence="5">Lrp/AsnC family transcriptional regulator</fullName>
    </submittedName>
</protein>
<dbReference type="CDD" id="cd00090">
    <property type="entry name" value="HTH_ARSR"/>
    <property type="match status" value="1"/>
</dbReference>
<dbReference type="SUPFAM" id="SSF46785">
    <property type="entry name" value="Winged helix' DNA-binding domain"/>
    <property type="match status" value="1"/>
</dbReference>
<dbReference type="InterPro" id="IPR019887">
    <property type="entry name" value="Tscrpt_reg_AsnC/Lrp_C"/>
</dbReference>
<dbReference type="Gene3D" id="3.30.70.920">
    <property type="match status" value="1"/>
</dbReference>
<comment type="caution">
    <text evidence="5">The sequence shown here is derived from an EMBL/GenBank/DDBJ whole genome shotgun (WGS) entry which is preliminary data.</text>
</comment>
<accession>A0ABT4YD48</accession>
<evidence type="ECO:0000256" key="1">
    <source>
        <dbReference type="ARBA" id="ARBA00023015"/>
    </source>
</evidence>
<dbReference type="InterPro" id="IPR019888">
    <property type="entry name" value="Tscrpt_reg_AsnC-like"/>
</dbReference>
<dbReference type="SMART" id="SM00344">
    <property type="entry name" value="HTH_ASNC"/>
    <property type="match status" value="1"/>
</dbReference>
<keyword evidence="2" id="KW-0238">DNA-binding</keyword>
<dbReference type="EMBL" id="JANEWF010000058">
    <property type="protein sequence ID" value="MDA8486686.1"/>
    <property type="molecule type" value="Genomic_DNA"/>
</dbReference>
<organism evidence="5 6">
    <name type="scientific">Metapseudomonas resinovorans</name>
    <name type="common">Pseudomonas resinovorans</name>
    <dbReference type="NCBI Taxonomy" id="53412"/>
    <lineage>
        <taxon>Bacteria</taxon>
        <taxon>Pseudomonadati</taxon>
        <taxon>Pseudomonadota</taxon>
        <taxon>Gammaproteobacteria</taxon>
        <taxon>Pseudomonadales</taxon>
        <taxon>Pseudomonadaceae</taxon>
        <taxon>Metapseudomonas</taxon>
    </lineage>
</organism>
<dbReference type="PANTHER" id="PTHR30154:SF17">
    <property type="entry name" value="DNA-BINDING TRANSCRIPTIONAL ACTIVATOR DECR"/>
    <property type="match status" value="1"/>
</dbReference>
<dbReference type="InterPro" id="IPR036388">
    <property type="entry name" value="WH-like_DNA-bd_sf"/>
</dbReference>
<keyword evidence="3" id="KW-0804">Transcription</keyword>
<dbReference type="PROSITE" id="PS00519">
    <property type="entry name" value="HTH_ASNC_1"/>
    <property type="match status" value="1"/>
</dbReference>
<evidence type="ECO:0000256" key="3">
    <source>
        <dbReference type="ARBA" id="ARBA00023163"/>
    </source>
</evidence>
<dbReference type="InterPro" id="IPR011991">
    <property type="entry name" value="ArsR-like_HTH"/>
</dbReference>
<sequence length="158" mass="17781">MDKKDLQIIALLQQDASISLAELAEAVNLSPTPCWRRLQKLREDGVITRQVALCDAERLNLGVTVFVTIRTSRHSDDWTRQFIDGTRDIPEIVEIYRMTGDVDYLLKIVVPDIKGYDAVYKRLIRVADLSDVSSGFAMEVIKHTTALPLNHLTQAGDS</sequence>
<dbReference type="InterPro" id="IPR011008">
    <property type="entry name" value="Dimeric_a/b-barrel"/>
</dbReference>
<evidence type="ECO:0000259" key="4">
    <source>
        <dbReference type="PROSITE" id="PS50956"/>
    </source>
</evidence>
<dbReference type="Gene3D" id="1.10.10.10">
    <property type="entry name" value="Winged helix-like DNA-binding domain superfamily/Winged helix DNA-binding domain"/>
    <property type="match status" value="1"/>
</dbReference>
<feature type="domain" description="HTH asnC-type" evidence="4">
    <location>
        <begin position="1"/>
        <end position="62"/>
    </location>
</feature>
<keyword evidence="6" id="KW-1185">Reference proteome</keyword>
<dbReference type="InterPro" id="IPR036390">
    <property type="entry name" value="WH_DNA-bd_sf"/>
</dbReference>
<dbReference type="RefSeq" id="WP_190832673.1">
    <property type="nucleotide sequence ID" value="NZ_JANEWF010000058.1"/>
</dbReference>
<keyword evidence="1" id="KW-0805">Transcription regulation</keyword>
<dbReference type="PANTHER" id="PTHR30154">
    <property type="entry name" value="LEUCINE-RESPONSIVE REGULATORY PROTEIN"/>
    <property type="match status" value="1"/>
</dbReference>
<dbReference type="PROSITE" id="PS50956">
    <property type="entry name" value="HTH_ASNC_2"/>
    <property type="match status" value="1"/>
</dbReference>
<dbReference type="Proteomes" id="UP001211689">
    <property type="component" value="Unassembled WGS sequence"/>
</dbReference>
<name>A0ABT4YD48_METRE</name>
<evidence type="ECO:0000256" key="2">
    <source>
        <dbReference type="ARBA" id="ARBA00023125"/>
    </source>
</evidence>
<proteinExistence type="predicted"/>
<dbReference type="SUPFAM" id="SSF54909">
    <property type="entry name" value="Dimeric alpha+beta barrel"/>
    <property type="match status" value="1"/>
</dbReference>
<dbReference type="Pfam" id="PF01037">
    <property type="entry name" value="AsnC_trans_reg"/>
    <property type="match status" value="1"/>
</dbReference>
<dbReference type="PRINTS" id="PR00033">
    <property type="entry name" value="HTHASNC"/>
</dbReference>
<evidence type="ECO:0000313" key="6">
    <source>
        <dbReference type="Proteomes" id="UP001211689"/>
    </source>
</evidence>
<gene>
    <name evidence="5" type="ORF">NNO07_26760</name>
</gene>
<dbReference type="Pfam" id="PF13412">
    <property type="entry name" value="HTH_24"/>
    <property type="match status" value="1"/>
</dbReference>
<dbReference type="InterPro" id="IPR019885">
    <property type="entry name" value="Tscrpt_reg_HTH_AsnC-type_CS"/>
</dbReference>
<dbReference type="InterPro" id="IPR000485">
    <property type="entry name" value="AsnC-type_HTH_dom"/>
</dbReference>